<evidence type="ECO:0000313" key="3">
    <source>
        <dbReference type="Proteomes" id="UP001239083"/>
    </source>
</evidence>
<keyword evidence="1" id="KW-1133">Transmembrane helix</keyword>
<proteinExistence type="predicted"/>
<evidence type="ECO:0000313" key="2">
    <source>
        <dbReference type="EMBL" id="MDQ0893739.1"/>
    </source>
</evidence>
<name>A0ABU0R9L4_9MICO</name>
<dbReference type="Proteomes" id="UP001239083">
    <property type="component" value="Unassembled WGS sequence"/>
</dbReference>
<gene>
    <name evidence="2" type="ORF">QFZ26_001294</name>
</gene>
<evidence type="ECO:0000256" key="1">
    <source>
        <dbReference type="SAM" id="Phobius"/>
    </source>
</evidence>
<organism evidence="2 3">
    <name type="scientific">Agromyces ramosus</name>
    <dbReference type="NCBI Taxonomy" id="33879"/>
    <lineage>
        <taxon>Bacteria</taxon>
        <taxon>Bacillati</taxon>
        <taxon>Actinomycetota</taxon>
        <taxon>Actinomycetes</taxon>
        <taxon>Micrococcales</taxon>
        <taxon>Microbacteriaceae</taxon>
        <taxon>Agromyces</taxon>
    </lineage>
</organism>
<keyword evidence="1" id="KW-0472">Membrane</keyword>
<comment type="caution">
    <text evidence="2">The sequence shown here is derived from an EMBL/GenBank/DDBJ whole genome shotgun (WGS) entry which is preliminary data.</text>
</comment>
<reference evidence="2 3" key="1">
    <citation type="submission" date="2023-07" db="EMBL/GenBank/DDBJ databases">
        <title>Comparative genomics of wheat-associated soil bacteria to identify genetic determinants of phenazine resistance.</title>
        <authorList>
            <person name="Mouncey N."/>
        </authorList>
    </citation>
    <scope>NUCLEOTIDE SEQUENCE [LARGE SCALE GENOMIC DNA]</scope>
    <source>
        <strain evidence="2 3">V3I3</strain>
    </source>
</reference>
<dbReference type="EMBL" id="JAUSYY010000001">
    <property type="protein sequence ID" value="MDQ0893739.1"/>
    <property type="molecule type" value="Genomic_DNA"/>
</dbReference>
<protein>
    <submittedName>
        <fullName evidence="2">Uncharacterized protein</fullName>
    </submittedName>
</protein>
<feature type="transmembrane region" description="Helical" evidence="1">
    <location>
        <begin position="7"/>
        <end position="26"/>
    </location>
</feature>
<dbReference type="RefSeq" id="WP_307040411.1">
    <property type="nucleotide sequence ID" value="NZ_JAUSYY010000001.1"/>
</dbReference>
<keyword evidence="3" id="KW-1185">Reference proteome</keyword>
<accession>A0ABU0R9L4</accession>
<keyword evidence="1" id="KW-0812">Transmembrane</keyword>
<sequence length="71" mass="7982">MQRIIRIAMLVVSVVGVVTTIVKRFGPRLQEYATATEAFWSNPKVVKAREKAWEQARRARAAQTAAKARQA</sequence>